<dbReference type="PaxDb" id="4113-PGSC0003DMT400093551"/>
<organism evidence="2 3">
    <name type="scientific">Solanum tuberosum</name>
    <name type="common">Potato</name>
    <dbReference type="NCBI Taxonomy" id="4113"/>
    <lineage>
        <taxon>Eukaryota</taxon>
        <taxon>Viridiplantae</taxon>
        <taxon>Streptophyta</taxon>
        <taxon>Embryophyta</taxon>
        <taxon>Tracheophyta</taxon>
        <taxon>Spermatophyta</taxon>
        <taxon>Magnoliopsida</taxon>
        <taxon>eudicotyledons</taxon>
        <taxon>Gunneridae</taxon>
        <taxon>Pentapetalae</taxon>
        <taxon>asterids</taxon>
        <taxon>lamiids</taxon>
        <taxon>Solanales</taxon>
        <taxon>Solanaceae</taxon>
        <taxon>Solanoideae</taxon>
        <taxon>Solaneae</taxon>
        <taxon>Solanum</taxon>
    </lineage>
</organism>
<dbReference type="HOGENOM" id="CLU_2089092_0_0_1"/>
<reference evidence="3" key="1">
    <citation type="journal article" date="2011" name="Nature">
        <title>Genome sequence and analysis of the tuber crop potato.</title>
        <authorList>
            <consortium name="The Potato Genome Sequencing Consortium"/>
        </authorList>
    </citation>
    <scope>NUCLEOTIDE SEQUENCE [LARGE SCALE GENOMIC DNA]</scope>
    <source>
        <strain evidence="3">cv. DM1-3 516 R44</strain>
    </source>
</reference>
<evidence type="ECO:0000256" key="1">
    <source>
        <dbReference type="SAM" id="MobiDB-lite"/>
    </source>
</evidence>
<name>M1DS71_SOLTU</name>
<dbReference type="InParanoid" id="M1DS71"/>
<reference evidence="2" key="2">
    <citation type="submission" date="2015-06" db="UniProtKB">
        <authorList>
            <consortium name="EnsemblPlants"/>
        </authorList>
    </citation>
    <scope>IDENTIFICATION</scope>
    <source>
        <strain evidence="2">DM1-3 516 R44</strain>
    </source>
</reference>
<feature type="region of interest" description="Disordered" evidence="1">
    <location>
        <begin position="39"/>
        <end position="84"/>
    </location>
</feature>
<evidence type="ECO:0000313" key="3">
    <source>
        <dbReference type="Proteomes" id="UP000011115"/>
    </source>
</evidence>
<keyword evidence="3" id="KW-1185">Reference proteome</keyword>
<dbReference type="EnsemblPlants" id="PGSC0003DMT400093551">
    <property type="protein sequence ID" value="PGSC0003DMT400093551"/>
    <property type="gene ID" value="PGSC0003DMG400043122"/>
</dbReference>
<protein>
    <submittedName>
        <fullName evidence="2">Uncharacterized protein</fullName>
    </submittedName>
</protein>
<dbReference type="AlphaFoldDB" id="M1DS71"/>
<accession>M1DS71</accession>
<dbReference type="Proteomes" id="UP000011115">
    <property type="component" value="Unassembled WGS sequence"/>
</dbReference>
<evidence type="ECO:0000313" key="2">
    <source>
        <dbReference type="EnsemblPlants" id="PGSC0003DMT400093551"/>
    </source>
</evidence>
<proteinExistence type="predicted"/>
<dbReference type="Gramene" id="PGSC0003DMT400093551">
    <property type="protein sequence ID" value="PGSC0003DMT400093551"/>
    <property type="gene ID" value="PGSC0003DMG400043122"/>
</dbReference>
<feature type="compositionally biased region" description="Polar residues" evidence="1">
    <location>
        <begin position="67"/>
        <end position="76"/>
    </location>
</feature>
<sequence>MLIAHGRLIASATKDVGGDPSILIYVLRVKTFEYDTPGATLKDPEEDPNIGQASCQGSLRNAHGGSMSASRTSPTIGQKFGTRREHVADSTVSEFNFYKLAGTPPRRELVSRRNLRI</sequence>